<gene>
    <name evidence="4" type="ORF">FA740_17355</name>
</gene>
<name>A0A4U0QEM4_9RHOB</name>
<dbReference type="EMBL" id="SUNH01000037">
    <property type="protein sequence ID" value="TJZ79955.1"/>
    <property type="molecule type" value="Genomic_DNA"/>
</dbReference>
<evidence type="ECO:0000256" key="1">
    <source>
        <dbReference type="SAM" id="MobiDB-lite"/>
    </source>
</evidence>
<dbReference type="AlphaFoldDB" id="A0A4U0QEM4"/>
<organism evidence="4 5">
    <name type="scientific">Paracoccus hibiscisoli</name>
    <dbReference type="NCBI Taxonomy" id="2023261"/>
    <lineage>
        <taxon>Bacteria</taxon>
        <taxon>Pseudomonadati</taxon>
        <taxon>Pseudomonadota</taxon>
        <taxon>Alphaproteobacteria</taxon>
        <taxon>Rhodobacterales</taxon>
        <taxon>Paracoccaceae</taxon>
        <taxon>Paracoccus</taxon>
    </lineage>
</organism>
<keyword evidence="2" id="KW-0812">Transmembrane</keyword>
<reference evidence="4 5" key="1">
    <citation type="submission" date="2019-04" db="EMBL/GenBank/DDBJ databases">
        <authorList>
            <person name="Li J."/>
        </authorList>
    </citation>
    <scope>NUCLEOTIDE SEQUENCE [LARGE SCALE GENOMIC DNA]</scope>
    <source>
        <strain evidence="4 5">CCTCC AB2016182</strain>
    </source>
</reference>
<evidence type="ECO:0000256" key="2">
    <source>
        <dbReference type="SAM" id="Phobius"/>
    </source>
</evidence>
<keyword evidence="2" id="KW-0472">Membrane</keyword>
<evidence type="ECO:0000259" key="3">
    <source>
        <dbReference type="Pfam" id="PF07331"/>
    </source>
</evidence>
<sequence>MGRGRRGRRPDGRALRPRLRAAPRPAAFQGGGTMSVDDRADLAAGLLVALLGGAVAIYAASSYDLGTLRRMGPGMFPMGLGVLMAALGLMLALGAARRTRAPLALARDRIGVEFRSAALATAGVIAFGLLIRPAGLILAVLAVVIIPAFADRKNRLLPIMVLAMVLTGLAVAIFPWLLGLPIPLLPMGMR</sequence>
<dbReference type="OrthoDB" id="5186924at2"/>
<feature type="transmembrane region" description="Helical" evidence="2">
    <location>
        <begin position="42"/>
        <end position="63"/>
    </location>
</feature>
<keyword evidence="5" id="KW-1185">Reference proteome</keyword>
<keyword evidence="2" id="KW-1133">Transmembrane helix</keyword>
<feature type="transmembrane region" description="Helical" evidence="2">
    <location>
        <begin position="75"/>
        <end position="96"/>
    </location>
</feature>
<comment type="caution">
    <text evidence="4">The sequence shown here is derived from an EMBL/GenBank/DDBJ whole genome shotgun (WGS) entry which is preliminary data.</text>
</comment>
<proteinExistence type="predicted"/>
<feature type="transmembrane region" description="Helical" evidence="2">
    <location>
        <begin position="156"/>
        <end position="180"/>
    </location>
</feature>
<feature type="transmembrane region" description="Helical" evidence="2">
    <location>
        <begin position="117"/>
        <end position="150"/>
    </location>
</feature>
<evidence type="ECO:0000313" key="4">
    <source>
        <dbReference type="EMBL" id="TJZ79955.1"/>
    </source>
</evidence>
<feature type="region of interest" description="Disordered" evidence="1">
    <location>
        <begin position="1"/>
        <end position="20"/>
    </location>
</feature>
<protein>
    <submittedName>
        <fullName evidence="4">Tripartite tricarboxylate transporter TctB family protein</fullName>
    </submittedName>
</protein>
<evidence type="ECO:0000313" key="5">
    <source>
        <dbReference type="Proteomes" id="UP000306223"/>
    </source>
</evidence>
<accession>A0A4U0QEM4</accession>
<dbReference type="Proteomes" id="UP000306223">
    <property type="component" value="Unassembled WGS sequence"/>
</dbReference>
<dbReference type="Pfam" id="PF07331">
    <property type="entry name" value="TctB"/>
    <property type="match status" value="1"/>
</dbReference>
<feature type="domain" description="DUF1468" evidence="3">
    <location>
        <begin position="43"/>
        <end position="183"/>
    </location>
</feature>
<dbReference type="InterPro" id="IPR009936">
    <property type="entry name" value="DUF1468"/>
</dbReference>